<dbReference type="PANTHER" id="PTHR11067:SF9">
    <property type="entry name" value="INOSINE TRIPHOSPHATE PYROPHOSPHATASE"/>
    <property type="match status" value="1"/>
</dbReference>
<keyword evidence="5 7" id="KW-0460">Magnesium</keyword>
<comment type="subunit">
    <text evidence="7">Homodimer.</text>
</comment>
<feature type="active site" description="Proton acceptor" evidence="7">
    <location>
        <position position="71"/>
    </location>
</feature>
<dbReference type="NCBIfam" id="TIGR00042">
    <property type="entry name" value="RdgB/HAM1 family non-canonical purine NTP pyrophosphatase"/>
    <property type="match status" value="1"/>
</dbReference>
<comment type="catalytic activity">
    <reaction evidence="7">
        <text>dITP + H2O = dIMP + diphosphate + H(+)</text>
        <dbReference type="Rhea" id="RHEA:28342"/>
        <dbReference type="ChEBI" id="CHEBI:15377"/>
        <dbReference type="ChEBI" id="CHEBI:15378"/>
        <dbReference type="ChEBI" id="CHEBI:33019"/>
        <dbReference type="ChEBI" id="CHEBI:61194"/>
        <dbReference type="ChEBI" id="CHEBI:61382"/>
        <dbReference type="EC" id="3.6.1.66"/>
    </reaction>
</comment>
<feature type="binding site" evidence="7">
    <location>
        <begin position="150"/>
        <end position="153"/>
    </location>
    <ligand>
        <name>substrate</name>
    </ligand>
</feature>
<evidence type="ECO:0000256" key="3">
    <source>
        <dbReference type="ARBA" id="ARBA00022741"/>
    </source>
</evidence>
<name>A0ABY1JE86_9BACT</name>
<dbReference type="EC" id="3.6.1.66" evidence="7"/>
<keyword evidence="2 7" id="KW-0479">Metal-binding</keyword>
<dbReference type="InterPro" id="IPR020922">
    <property type="entry name" value="dITP/XTP_pyrophosphatase"/>
</dbReference>
<gene>
    <name evidence="9" type="ORF">SAMN05444368_1469</name>
</gene>
<keyword evidence="3 7" id="KW-0547">Nucleotide-binding</keyword>
<comment type="caution">
    <text evidence="9">The sequence shown here is derived from an EMBL/GenBank/DDBJ whole genome shotgun (WGS) entry which is preliminary data.</text>
</comment>
<dbReference type="InterPro" id="IPR029001">
    <property type="entry name" value="ITPase-like_fam"/>
</dbReference>
<evidence type="ECO:0000256" key="6">
    <source>
        <dbReference type="ARBA" id="ARBA00023080"/>
    </source>
</evidence>
<dbReference type="Pfam" id="PF01725">
    <property type="entry name" value="Ham1p_like"/>
    <property type="match status" value="1"/>
</dbReference>
<dbReference type="RefSeq" id="WP_084532384.1">
    <property type="nucleotide sequence ID" value="NZ_FSQZ01000001.1"/>
</dbReference>
<dbReference type="SUPFAM" id="SSF52972">
    <property type="entry name" value="ITPase-like"/>
    <property type="match status" value="1"/>
</dbReference>
<dbReference type="InterPro" id="IPR002637">
    <property type="entry name" value="RdgB/HAM1"/>
</dbReference>
<keyword evidence="6 7" id="KW-0546">Nucleotide metabolism</keyword>
<dbReference type="CDD" id="cd00515">
    <property type="entry name" value="HAM1"/>
    <property type="match status" value="1"/>
</dbReference>
<proteinExistence type="inferred from homology"/>
<dbReference type="PANTHER" id="PTHR11067">
    <property type="entry name" value="INOSINE TRIPHOSPHATE PYROPHOSPHATASE/HAM1 PROTEIN"/>
    <property type="match status" value="1"/>
</dbReference>
<evidence type="ECO:0000313" key="9">
    <source>
        <dbReference type="EMBL" id="SIN71854.1"/>
    </source>
</evidence>
<comment type="catalytic activity">
    <reaction evidence="7">
        <text>XTP + H2O = XMP + diphosphate + H(+)</text>
        <dbReference type="Rhea" id="RHEA:28610"/>
        <dbReference type="ChEBI" id="CHEBI:15377"/>
        <dbReference type="ChEBI" id="CHEBI:15378"/>
        <dbReference type="ChEBI" id="CHEBI:33019"/>
        <dbReference type="ChEBI" id="CHEBI:57464"/>
        <dbReference type="ChEBI" id="CHEBI:61314"/>
        <dbReference type="EC" id="3.6.1.66"/>
    </reaction>
</comment>
<keyword evidence="4 7" id="KW-0378">Hydrolase</keyword>
<evidence type="ECO:0000313" key="10">
    <source>
        <dbReference type="Proteomes" id="UP000185093"/>
    </source>
</evidence>
<dbReference type="Proteomes" id="UP000185093">
    <property type="component" value="Unassembled WGS sequence"/>
</dbReference>
<dbReference type="Gene3D" id="3.90.950.10">
    <property type="match status" value="1"/>
</dbReference>
<comment type="catalytic activity">
    <reaction evidence="7">
        <text>ITP + H2O = IMP + diphosphate + H(+)</text>
        <dbReference type="Rhea" id="RHEA:29399"/>
        <dbReference type="ChEBI" id="CHEBI:15377"/>
        <dbReference type="ChEBI" id="CHEBI:15378"/>
        <dbReference type="ChEBI" id="CHEBI:33019"/>
        <dbReference type="ChEBI" id="CHEBI:58053"/>
        <dbReference type="ChEBI" id="CHEBI:61402"/>
        <dbReference type="EC" id="3.6.1.66"/>
    </reaction>
</comment>
<evidence type="ECO:0000256" key="8">
    <source>
        <dbReference type="RuleBase" id="RU003781"/>
    </source>
</evidence>
<accession>A0ABY1JE86</accession>
<evidence type="ECO:0000256" key="7">
    <source>
        <dbReference type="HAMAP-Rule" id="MF_01405"/>
    </source>
</evidence>
<feature type="binding site" evidence="7">
    <location>
        <begin position="10"/>
        <end position="15"/>
    </location>
    <ligand>
        <name>substrate</name>
    </ligand>
</feature>
<sequence length="197" mass="21742">MSKIKVVFASKNRDKYLEIVTQFKGTSVDLIFGPEVEHINVQETGTSYFENALLKALAWSKALHMPALADDSGLEVPALGGWPGIYSARIAGDDESRIGLVLDRLKGIKDRGARFVASMALVLPNMSQVWLTEGICYGRIAETRRGCNGFGYDPIFMPCGCDKTFAEMDIEEKNGLSHRHIAIKALCDMLKSQNVLK</sequence>
<evidence type="ECO:0000256" key="4">
    <source>
        <dbReference type="ARBA" id="ARBA00022801"/>
    </source>
</evidence>
<reference evidence="9 10" key="1">
    <citation type="submission" date="2016-11" db="EMBL/GenBank/DDBJ databases">
        <authorList>
            <person name="Varghese N."/>
            <person name="Submissions S."/>
        </authorList>
    </citation>
    <scope>NUCLEOTIDE SEQUENCE [LARGE SCALE GENOMIC DNA]</scope>
    <source>
        <strain evidence="9 10">DSM 20664</strain>
    </source>
</reference>
<feature type="binding site" evidence="7">
    <location>
        <position position="71"/>
    </location>
    <ligand>
        <name>Mg(2+)</name>
        <dbReference type="ChEBI" id="CHEBI:18420"/>
    </ligand>
</feature>
<dbReference type="HAMAP" id="MF_01405">
    <property type="entry name" value="Non_canon_purine_NTPase"/>
    <property type="match status" value="1"/>
</dbReference>
<feature type="binding site" evidence="7">
    <location>
        <position position="72"/>
    </location>
    <ligand>
        <name>substrate</name>
    </ligand>
</feature>
<comment type="cofactor">
    <cofactor evidence="7">
        <name>Mg(2+)</name>
        <dbReference type="ChEBI" id="CHEBI:18420"/>
    </cofactor>
    <text evidence="7">Binds 1 Mg(2+) ion per subunit.</text>
</comment>
<comment type="function">
    <text evidence="7">Pyrophosphatase that catalyzes the hydrolysis of nucleoside triphosphates to their monophosphate derivatives, with a high preference for the non-canonical purine nucleotides XTP (xanthosine triphosphate), dITP (deoxyinosine triphosphate) and ITP. Seems to function as a house-cleaning enzyme that removes non-canonical purine nucleotides from the nucleotide pool, thus preventing their incorporation into DNA/RNA and avoiding chromosomal lesions.</text>
</comment>
<feature type="binding site" evidence="7">
    <location>
        <position position="173"/>
    </location>
    <ligand>
        <name>substrate</name>
    </ligand>
</feature>
<protein>
    <recommendedName>
        <fullName evidence="7">dITP/XTP pyrophosphatase</fullName>
        <ecNumber evidence="7">3.6.1.66</ecNumber>
    </recommendedName>
    <alternativeName>
        <fullName evidence="7">Non-canonical purine NTP pyrophosphatase</fullName>
    </alternativeName>
    <alternativeName>
        <fullName evidence="7">Non-standard purine NTP pyrophosphatase</fullName>
    </alternativeName>
    <alternativeName>
        <fullName evidence="7">Nucleoside-triphosphate diphosphatase</fullName>
    </alternativeName>
    <alternativeName>
        <fullName evidence="7">Nucleoside-triphosphate pyrophosphatase</fullName>
        <shortName evidence="7">NTPase</shortName>
    </alternativeName>
</protein>
<keyword evidence="10" id="KW-1185">Reference proteome</keyword>
<comment type="caution">
    <text evidence="7">Lacks conserved residue(s) required for the propagation of feature annotation.</text>
</comment>
<dbReference type="EMBL" id="FSQZ01000001">
    <property type="protein sequence ID" value="SIN71854.1"/>
    <property type="molecule type" value="Genomic_DNA"/>
</dbReference>
<evidence type="ECO:0000256" key="5">
    <source>
        <dbReference type="ARBA" id="ARBA00022842"/>
    </source>
</evidence>
<evidence type="ECO:0000256" key="2">
    <source>
        <dbReference type="ARBA" id="ARBA00022723"/>
    </source>
</evidence>
<comment type="similarity">
    <text evidence="1 7 8">Belongs to the HAM1 NTPase family.</text>
</comment>
<evidence type="ECO:0000256" key="1">
    <source>
        <dbReference type="ARBA" id="ARBA00008023"/>
    </source>
</evidence>
<feature type="binding site" evidence="7">
    <location>
        <begin position="178"/>
        <end position="179"/>
    </location>
    <ligand>
        <name>substrate</name>
    </ligand>
</feature>
<organism evidence="9 10">
    <name type="scientific">Acetomicrobium flavidum</name>
    <dbReference type="NCBI Taxonomy" id="49896"/>
    <lineage>
        <taxon>Bacteria</taxon>
        <taxon>Thermotogati</taxon>
        <taxon>Synergistota</taxon>
        <taxon>Synergistia</taxon>
        <taxon>Synergistales</taxon>
        <taxon>Acetomicrobiaceae</taxon>
        <taxon>Acetomicrobium</taxon>
    </lineage>
</organism>